<keyword evidence="3" id="KW-1185">Reference proteome</keyword>
<dbReference type="HOGENOM" id="CLU_2017019_0_0_1"/>
<dbReference type="EMBL" id="CM001196">
    <property type="protein sequence ID" value="EGP92705.1"/>
    <property type="molecule type" value="Genomic_DNA"/>
</dbReference>
<dbReference type="KEGG" id="ztr:MYCGRDRAFT_106800"/>
<dbReference type="OrthoDB" id="10693757at2759"/>
<gene>
    <name evidence="2" type="ORF">MYCGRDRAFT_106800</name>
</gene>
<dbReference type="AlphaFoldDB" id="F9WYQ2"/>
<dbReference type="RefSeq" id="XP_003857729.1">
    <property type="nucleotide sequence ID" value="XM_003857681.1"/>
</dbReference>
<dbReference type="InParanoid" id="F9WYQ2"/>
<accession>F9WYQ2</accession>
<reference evidence="2 3" key="1">
    <citation type="journal article" date="2011" name="PLoS Genet.">
        <title>Finished genome of the fungal wheat pathogen Mycosphaerella graminicola reveals dispensome structure, chromosome plasticity, and stealth pathogenesis.</title>
        <authorList>
            <person name="Goodwin S.B."/>
            <person name="Ben M'barek S."/>
            <person name="Dhillon B."/>
            <person name="Wittenberg A.H.J."/>
            <person name="Crane C.F."/>
            <person name="Hane J.K."/>
            <person name="Foster A.J."/>
            <person name="Van der Lee T.A.J."/>
            <person name="Grimwood J."/>
            <person name="Aerts A."/>
            <person name="Antoniw J."/>
            <person name="Bailey A."/>
            <person name="Bluhm B."/>
            <person name="Bowler J."/>
            <person name="Bristow J."/>
            <person name="van der Burgt A."/>
            <person name="Canto-Canche B."/>
            <person name="Churchill A.C.L."/>
            <person name="Conde-Ferraez L."/>
            <person name="Cools H.J."/>
            <person name="Coutinho P.M."/>
            <person name="Csukai M."/>
            <person name="Dehal P."/>
            <person name="De Wit P."/>
            <person name="Donzelli B."/>
            <person name="van de Geest H.C."/>
            <person name="van Ham R.C.H.J."/>
            <person name="Hammond-Kosack K.E."/>
            <person name="Henrissat B."/>
            <person name="Kilian A."/>
            <person name="Kobayashi A.K."/>
            <person name="Koopmann E."/>
            <person name="Kourmpetis Y."/>
            <person name="Kuzniar A."/>
            <person name="Lindquist E."/>
            <person name="Lombard V."/>
            <person name="Maliepaard C."/>
            <person name="Martins N."/>
            <person name="Mehrabi R."/>
            <person name="Nap J.P.H."/>
            <person name="Ponomarenko A."/>
            <person name="Rudd J.J."/>
            <person name="Salamov A."/>
            <person name="Schmutz J."/>
            <person name="Schouten H.J."/>
            <person name="Shapiro H."/>
            <person name="Stergiopoulos I."/>
            <person name="Torriani S.F.F."/>
            <person name="Tu H."/>
            <person name="de Vries R.P."/>
            <person name="Waalwijk C."/>
            <person name="Ware S.B."/>
            <person name="Wiebenga A."/>
            <person name="Zwiers L.-H."/>
            <person name="Oliver R.P."/>
            <person name="Grigoriev I.V."/>
            <person name="Kema G.H.J."/>
        </authorList>
    </citation>
    <scope>NUCLEOTIDE SEQUENCE [LARGE SCALE GENOMIC DNA]</scope>
    <source>
        <strain evidence="3">CBS 115943 / IPO323</strain>
    </source>
</reference>
<proteinExistence type="predicted"/>
<dbReference type="Proteomes" id="UP000008062">
    <property type="component" value="Chromosome 1"/>
</dbReference>
<organism evidence="2 3">
    <name type="scientific">Zymoseptoria tritici (strain CBS 115943 / IPO323)</name>
    <name type="common">Speckled leaf blotch fungus</name>
    <name type="synonym">Septoria tritici</name>
    <dbReference type="NCBI Taxonomy" id="336722"/>
    <lineage>
        <taxon>Eukaryota</taxon>
        <taxon>Fungi</taxon>
        <taxon>Dikarya</taxon>
        <taxon>Ascomycota</taxon>
        <taxon>Pezizomycotina</taxon>
        <taxon>Dothideomycetes</taxon>
        <taxon>Dothideomycetidae</taxon>
        <taxon>Mycosphaerellales</taxon>
        <taxon>Mycosphaerellaceae</taxon>
        <taxon>Zymoseptoria</taxon>
    </lineage>
</organism>
<sequence length="123" mass="13917">MEFIVTTNNPKNDTKGKKRVRSIAALKGWPERRRRAFEHLEDRQARVARKNDEGGLSSVWKTVRRELLARTTKEDFRASGRPSGESGSQERRPNTTPEQSCFRAASNSFIAKSSTTAANRRPA</sequence>
<evidence type="ECO:0000313" key="2">
    <source>
        <dbReference type="EMBL" id="EGP92705.1"/>
    </source>
</evidence>
<evidence type="ECO:0000256" key="1">
    <source>
        <dbReference type="SAM" id="MobiDB-lite"/>
    </source>
</evidence>
<feature type="compositionally biased region" description="Polar residues" evidence="1">
    <location>
        <begin position="94"/>
        <end position="123"/>
    </location>
</feature>
<dbReference type="VEuPathDB" id="FungiDB:ZTRI_1.186"/>
<name>F9WYQ2_ZYMTI</name>
<protein>
    <submittedName>
        <fullName evidence="2">Uncharacterized protein</fullName>
    </submittedName>
</protein>
<dbReference type="GeneID" id="13403300"/>
<feature type="region of interest" description="Disordered" evidence="1">
    <location>
        <begin position="70"/>
        <end position="123"/>
    </location>
</feature>
<evidence type="ECO:0000313" key="3">
    <source>
        <dbReference type="Proteomes" id="UP000008062"/>
    </source>
</evidence>